<accession>A0A2U3QJP2</accession>
<organism evidence="1 2">
    <name type="scientific">Candidatus Sulfobium mesophilum</name>
    <dbReference type="NCBI Taxonomy" id="2016548"/>
    <lineage>
        <taxon>Bacteria</taxon>
        <taxon>Pseudomonadati</taxon>
        <taxon>Nitrospirota</taxon>
        <taxon>Nitrospiria</taxon>
        <taxon>Nitrospirales</taxon>
        <taxon>Nitrospiraceae</taxon>
        <taxon>Candidatus Sulfobium</taxon>
    </lineage>
</organism>
<protein>
    <submittedName>
        <fullName evidence="1">Uncharacterized protein</fullName>
    </submittedName>
</protein>
<gene>
    <name evidence="1" type="ORF">NBG4_620004</name>
</gene>
<reference evidence="2" key="1">
    <citation type="submission" date="2018-03" db="EMBL/GenBank/DDBJ databases">
        <authorList>
            <person name="Zecchin S."/>
        </authorList>
    </citation>
    <scope>NUCLEOTIDE SEQUENCE [LARGE SCALE GENOMIC DNA]</scope>
</reference>
<evidence type="ECO:0000313" key="1">
    <source>
        <dbReference type="EMBL" id="SPQ01612.1"/>
    </source>
</evidence>
<keyword evidence="2" id="KW-1185">Reference proteome</keyword>
<dbReference type="Proteomes" id="UP000245125">
    <property type="component" value="Unassembled WGS sequence"/>
</dbReference>
<dbReference type="AlphaFoldDB" id="A0A2U3QJP2"/>
<dbReference type="EMBL" id="OUUY01000111">
    <property type="protein sequence ID" value="SPQ01612.1"/>
    <property type="molecule type" value="Genomic_DNA"/>
</dbReference>
<sequence length="69" mass="7828">MGHHRLLRRRRGEEVWLENDAAAGSDQITTEGIKDLKDDRLQNPVIVRSLPDNDGRLAHELSSSLAYSF</sequence>
<name>A0A2U3QJP2_9BACT</name>
<evidence type="ECO:0000313" key="2">
    <source>
        <dbReference type="Proteomes" id="UP000245125"/>
    </source>
</evidence>
<proteinExistence type="predicted"/>